<evidence type="ECO:0000256" key="2">
    <source>
        <dbReference type="PROSITE-ProRule" id="PRU00024"/>
    </source>
</evidence>
<dbReference type="InterPro" id="IPR001258">
    <property type="entry name" value="NHL_repeat"/>
</dbReference>
<keyword evidence="7" id="KW-1185">Reference proteome</keyword>
<sequence length="739" mass="80438">MSHGKNYNRGVSLASPPFYDLDLRTRGTMGFMNSPSRQQPSPAKMPWQCATRSGYSSVSPPGTSSSGSSATSQCYGRSPDDLSVDNLINSLLHAVNTDCFATCGPCDSRRAPGLTLGLPRCRDCTDTPCDSCLACQQVLISNIISLQNRLGGNLLLENPGGHSNPVEILSPPLVHVAGSPPPPSTAFYCEIHRDAQRYYCQTCSRPLCGDCGTHHHHGHITIHLVEAVEGAAVQANQVMSEARLGITALRDDLDAVQVAAETLEQKARQATADVMLCVRRVASALEAREKDLLGRIEKARLLKFAALKARDEGLRHGIARLSRAMDKLGESMEASTLSSNPLDLLVTKDMASAEVFQIRQTRQNLPPPEENWISFTGPEGAVVHAIANLGSIVVNNPGPIGDRRAVRGRGSSPQIYQQPSQMIPLGPVPRGRPIPLSTFPVTVRTGRGNGNKLPIKVIGNDGDARENLCRPWGVACDKDGNIIVADRSNNRIQIFRQDGSFIRKFGTHGTAPCQFDRPAGVAVDGRRRIIVADKDNHRIQVLTMEGLFLLSFGEKGCRCGQFNYPWDVAVNSECQIVVSDTRNHRVQLFSAEGIFLRKYGYETTPSMWKHFDSPRGVAFNPEGNVVTTDFNNHRVVVIDSDFLNAKVLGCVSGANTSGNSGTKQFLRPQGLVIDDEGNIIIADSRNHRIQIFDSAGTFKWKFGSYGKGPDEMDRPSGITLSPDGRIVVVDFGNNRVLLI</sequence>
<dbReference type="RefSeq" id="XP_024936927.1">
    <property type="nucleotide sequence ID" value="XM_025081159.1"/>
</dbReference>
<dbReference type="InterPro" id="IPR050952">
    <property type="entry name" value="TRIM-NHL_E3_ligases"/>
</dbReference>
<feature type="domain" description="B box-type" evidence="6">
    <location>
        <begin position="184"/>
        <end position="228"/>
    </location>
</feature>
<evidence type="ECO:0000313" key="7">
    <source>
        <dbReference type="Proteomes" id="UP000694920"/>
    </source>
</evidence>
<dbReference type="FunFam" id="2.120.10.30:FF:000025">
    <property type="entry name" value="E3 ubiquitin-protein ligase TRIM71"/>
    <property type="match status" value="1"/>
</dbReference>
<dbReference type="GO" id="GO:0008270">
    <property type="term" value="F:zinc ion binding"/>
    <property type="evidence" value="ECO:0007669"/>
    <property type="project" value="UniProtKB-KW"/>
</dbReference>
<dbReference type="PROSITE" id="PS51125">
    <property type="entry name" value="NHL"/>
    <property type="match status" value="6"/>
</dbReference>
<dbReference type="InterPro" id="IPR011042">
    <property type="entry name" value="6-blade_b-propeller_TolB-like"/>
</dbReference>
<feature type="repeat" description="NHL" evidence="3">
    <location>
        <begin position="549"/>
        <end position="592"/>
    </location>
</feature>
<dbReference type="Gene3D" id="3.30.160.60">
    <property type="entry name" value="Classic Zinc Finger"/>
    <property type="match status" value="1"/>
</dbReference>
<keyword evidence="4" id="KW-0175">Coiled coil</keyword>
<evidence type="ECO:0000256" key="1">
    <source>
        <dbReference type="ARBA" id="ARBA00022737"/>
    </source>
</evidence>
<dbReference type="GO" id="GO:0000209">
    <property type="term" value="P:protein polyubiquitination"/>
    <property type="evidence" value="ECO:0007669"/>
    <property type="project" value="TreeGrafter"/>
</dbReference>
<dbReference type="RefSeq" id="XP_015586973.1">
    <property type="nucleotide sequence ID" value="XM_015731487.2"/>
</dbReference>
<feature type="repeat" description="NHL" evidence="3">
    <location>
        <begin position="603"/>
        <end position="641"/>
    </location>
</feature>
<dbReference type="Proteomes" id="UP000694920">
    <property type="component" value="Unplaced"/>
</dbReference>
<name>A0AAJ7FDY1_CEPCN</name>
<organism evidence="7 8">
    <name type="scientific">Cephus cinctus</name>
    <name type="common">Wheat stem sawfly</name>
    <dbReference type="NCBI Taxonomy" id="211228"/>
    <lineage>
        <taxon>Eukaryota</taxon>
        <taxon>Metazoa</taxon>
        <taxon>Ecdysozoa</taxon>
        <taxon>Arthropoda</taxon>
        <taxon>Hexapoda</taxon>
        <taxon>Insecta</taxon>
        <taxon>Pterygota</taxon>
        <taxon>Neoptera</taxon>
        <taxon>Endopterygota</taxon>
        <taxon>Hymenoptera</taxon>
        <taxon>Cephoidea</taxon>
        <taxon>Cephidae</taxon>
        <taxon>Cephus</taxon>
    </lineage>
</organism>
<dbReference type="Gene3D" id="2.120.10.30">
    <property type="entry name" value="TolB, C-terminal domain"/>
    <property type="match status" value="3"/>
</dbReference>
<dbReference type="PANTHER" id="PTHR24104:SF48">
    <property type="entry name" value="PROTEIN WECH"/>
    <property type="match status" value="1"/>
</dbReference>
<dbReference type="SUPFAM" id="SSF57845">
    <property type="entry name" value="B-box zinc-binding domain"/>
    <property type="match status" value="1"/>
</dbReference>
<feature type="repeat" description="NHL" evidence="3">
    <location>
        <begin position="701"/>
        <end position="739"/>
    </location>
</feature>
<feature type="repeat" description="NHL" evidence="3">
    <location>
        <begin position="660"/>
        <end position="695"/>
    </location>
</feature>
<dbReference type="GO" id="GO:0043161">
    <property type="term" value="P:proteasome-mediated ubiquitin-dependent protein catabolic process"/>
    <property type="evidence" value="ECO:0007669"/>
    <property type="project" value="TreeGrafter"/>
</dbReference>
<dbReference type="KEGG" id="ccin:107263848"/>
<gene>
    <name evidence="8 9" type="primary">LOC107263848</name>
</gene>
<feature type="repeat" description="NHL" evidence="3">
    <location>
        <begin position="462"/>
        <end position="498"/>
    </location>
</feature>
<feature type="compositionally biased region" description="Polar residues" evidence="5">
    <location>
        <begin position="32"/>
        <end position="41"/>
    </location>
</feature>
<keyword evidence="1" id="KW-0677">Repeat</keyword>
<feature type="region of interest" description="Disordered" evidence="5">
    <location>
        <begin position="32"/>
        <end position="76"/>
    </location>
</feature>
<feature type="repeat" description="NHL" evidence="3">
    <location>
        <begin position="502"/>
        <end position="545"/>
    </location>
</feature>
<protein>
    <submittedName>
        <fullName evidence="8 9">E3 ubiquitin-protein ligase TRIM71 isoform X1</fullName>
    </submittedName>
</protein>
<feature type="compositionally biased region" description="Low complexity" evidence="5">
    <location>
        <begin position="53"/>
        <end position="72"/>
    </location>
</feature>
<dbReference type="InterPro" id="IPR000315">
    <property type="entry name" value="Znf_B-box"/>
</dbReference>
<feature type="compositionally biased region" description="Polar residues" evidence="5">
    <location>
        <begin position="411"/>
        <end position="421"/>
    </location>
</feature>
<evidence type="ECO:0000256" key="3">
    <source>
        <dbReference type="PROSITE-ProRule" id="PRU00504"/>
    </source>
</evidence>
<dbReference type="AlphaFoldDB" id="A0AAJ7FDY1"/>
<evidence type="ECO:0000313" key="8">
    <source>
        <dbReference type="RefSeq" id="XP_015586973.1"/>
    </source>
</evidence>
<accession>A0AAJ7FDY1</accession>
<evidence type="ECO:0000256" key="4">
    <source>
        <dbReference type="SAM" id="Coils"/>
    </source>
</evidence>
<dbReference type="SUPFAM" id="SSF101898">
    <property type="entry name" value="NHL repeat"/>
    <property type="match status" value="1"/>
</dbReference>
<keyword evidence="2" id="KW-0863">Zinc-finger</keyword>
<dbReference type="PROSITE" id="PS50119">
    <property type="entry name" value="ZF_BBOX"/>
    <property type="match status" value="1"/>
</dbReference>
<dbReference type="CTD" id="44653"/>
<reference evidence="8 9" key="1">
    <citation type="submission" date="2025-04" db="UniProtKB">
        <authorList>
            <consortium name="RefSeq"/>
        </authorList>
    </citation>
    <scope>IDENTIFICATION</scope>
</reference>
<evidence type="ECO:0000256" key="5">
    <source>
        <dbReference type="SAM" id="MobiDB-lite"/>
    </source>
</evidence>
<dbReference type="CDD" id="cd14954">
    <property type="entry name" value="NHL_TRIM71_like"/>
    <property type="match status" value="1"/>
</dbReference>
<dbReference type="Pfam" id="PF00643">
    <property type="entry name" value="zf-B_box"/>
    <property type="match status" value="1"/>
</dbReference>
<keyword evidence="2" id="KW-0862">Zinc</keyword>
<keyword evidence="2" id="KW-0479">Metal-binding</keyword>
<evidence type="ECO:0000313" key="9">
    <source>
        <dbReference type="RefSeq" id="XP_024936927.1"/>
    </source>
</evidence>
<dbReference type="PANTHER" id="PTHR24104">
    <property type="entry name" value="E3 UBIQUITIN-PROTEIN LIGASE NHLRC1-RELATED"/>
    <property type="match status" value="1"/>
</dbReference>
<evidence type="ECO:0000259" key="6">
    <source>
        <dbReference type="PROSITE" id="PS50119"/>
    </source>
</evidence>
<feature type="coiled-coil region" evidence="4">
    <location>
        <begin position="246"/>
        <end position="273"/>
    </location>
</feature>
<proteinExistence type="predicted"/>
<dbReference type="GeneID" id="107263848"/>
<dbReference type="GO" id="GO:0061630">
    <property type="term" value="F:ubiquitin protein ligase activity"/>
    <property type="evidence" value="ECO:0007669"/>
    <property type="project" value="TreeGrafter"/>
</dbReference>
<feature type="region of interest" description="Disordered" evidence="5">
    <location>
        <begin position="407"/>
        <end position="426"/>
    </location>
</feature>
<dbReference type="Pfam" id="PF01436">
    <property type="entry name" value="NHL"/>
    <property type="match status" value="6"/>
</dbReference>